<dbReference type="AlphaFoldDB" id="A0A255Z7U7"/>
<evidence type="ECO:0000313" key="3">
    <source>
        <dbReference type="Proteomes" id="UP000216998"/>
    </source>
</evidence>
<evidence type="ECO:0000313" key="2">
    <source>
        <dbReference type="EMBL" id="OYQ37501.1"/>
    </source>
</evidence>
<organism evidence="2 3">
    <name type="scientific">Niveispirillum lacus</name>
    <dbReference type="NCBI Taxonomy" id="1981099"/>
    <lineage>
        <taxon>Bacteria</taxon>
        <taxon>Pseudomonadati</taxon>
        <taxon>Pseudomonadota</taxon>
        <taxon>Alphaproteobacteria</taxon>
        <taxon>Rhodospirillales</taxon>
        <taxon>Azospirillaceae</taxon>
        <taxon>Niveispirillum</taxon>
    </lineage>
</organism>
<comment type="caution">
    <text evidence="2">The sequence shown here is derived from an EMBL/GenBank/DDBJ whole genome shotgun (WGS) entry which is preliminary data.</text>
</comment>
<dbReference type="EMBL" id="NOXU01000014">
    <property type="protein sequence ID" value="OYQ37501.1"/>
    <property type="molecule type" value="Genomic_DNA"/>
</dbReference>
<accession>A0A255Z7U7</accession>
<evidence type="ECO:0000259" key="1">
    <source>
        <dbReference type="Pfam" id="PF18145"/>
    </source>
</evidence>
<sequence>MSKALAPRWHGDSYQSRFFWIHAASLLDPERPEVVEVTFEADGPKAFDDVVVRYDPGRPRASGPGRVTVDYHQIKWHADRSGRFGFPDLTEPGFIGATSVSILQRLKAAKENAEEGAAFHLITTDRVLDGDQLAELISPVDGSLRLQVLQEGKTDASRMGKVRECWREHLGMASDDELYALLDGLHITEGHHSLEYLRSQVSLHFRLVGLVGAEDETAFVYDEAAKQLLIKNVNKFDRAGFEEWCRVEKWFLPKRPAARRSVAIATFPPGAAPAHMRAAQPECSLDMAEHFEGRFLREGGRWPDLQRPIVEFLTRMLRERPDMRLFLDAHASVAFLAGATLRFKTGADVEIVQKGINNPGQIWDAQDGNGGPPPQIEAETIGEGRDIAISVGLARDAVQQVREYVAGKLAAVGTILRVVPDGGPGQAAIRGGAHAASIASDVAAAVAAVRKPGGTVHVFVSGPNAFSFLLGQHAEAMGRCIPYEFDFSGRVDGSYQPTFSI</sequence>
<dbReference type="RefSeq" id="WP_094452890.1">
    <property type="nucleotide sequence ID" value="NZ_NOXU01000014.1"/>
</dbReference>
<reference evidence="2 3" key="1">
    <citation type="submission" date="2017-07" db="EMBL/GenBank/DDBJ databases">
        <title>Niveispirillum cyanobacteriorum sp. nov., isolated from cyanobacterial aggregates in a eutrophic lake.</title>
        <authorList>
            <person name="Cai H."/>
        </authorList>
    </citation>
    <scope>NUCLEOTIDE SEQUENCE [LARGE SCALE GENOMIC DNA]</scope>
    <source>
        <strain evidence="3">TH1-14</strain>
    </source>
</reference>
<keyword evidence="3" id="KW-1185">Reference proteome</keyword>
<name>A0A255Z7U7_9PROT</name>
<dbReference type="Proteomes" id="UP000216998">
    <property type="component" value="Unassembled WGS sequence"/>
</dbReference>
<proteinExistence type="predicted"/>
<feature type="domain" description="SMODS-associated and fused to various effectors" evidence="1">
    <location>
        <begin position="315"/>
        <end position="501"/>
    </location>
</feature>
<dbReference type="NCBIfam" id="NF033611">
    <property type="entry name" value="SAVED"/>
    <property type="match status" value="1"/>
</dbReference>
<dbReference type="OrthoDB" id="268467at2"/>
<protein>
    <recommendedName>
        <fullName evidence="1">SMODS-associated and fused to various effectors domain-containing protein</fullName>
    </recommendedName>
</protein>
<gene>
    <name evidence="2" type="ORF">CHU95_01165</name>
</gene>
<dbReference type="Pfam" id="PF18145">
    <property type="entry name" value="SAVED"/>
    <property type="match status" value="1"/>
</dbReference>
<dbReference type="InterPro" id="IPR040836">
    <property type="entry name" value="SAVED"/>
</dbReference>